<comment type="caution">
    <text evidence="1">The sequence shown here is derived from an EMBL/GenBank/DDBJ whole genome shotgun (WGS) entry which is preliminary data.</text>
</comment>
<keyword evidence="2" id="KW-1185">Reference proteome</keyword>
<reference evidence="1 2" key="1">
    <citation type="submission" date="2017-07" db="EMBL/GenBank/DDBJ databases">
        <title>Thauera sp. KNDSS-Mac4 genome sequence and assembly.</title>
        <authorList>
            <person name="Mayilraj S."/>
        </authorList>
    </citation>
    <scope>NUCLEOTIDE SEQUENCE [LARGE SCALE GENOMIC DNA]</scope>
    <source>
        <strain evidence="1 2">KNDSS-Mac4</strain>
    </source>
</reference>
<dbReference type="EMBL" id="NOIH01000039">
    <property type="protein sequence ID" value="OYD52450.1"/>
    <property type="molecule type" value="Genomic_DNA"/>
</dbReference>
<dbReference type="AlphaFoldDB" id="A0A235ETV3"/>
<evidence type="ECO:0000313" key="1">
    <source>
        <dbReference type="EMBL" id="OYD52450.1"/>
    </source>
</evidence>
<accession>A0A235ETV3</accession>
<gene>
    <name evidence="1" type="ORF">CGK74_17980</name>
</gene>
<evidence type="ECO:0000313" key="2">
    <source>
        <dbReference type="Proteomes" id="UP000215181"/>
    </source>
</evidence>
<proteinExistence type="predicted"/>
<dbReference type="RefSeq" id="WP_094269755.1">
    <property type="nucleotide sequence ID" value="NZ_NOIH01000039.1"/>
</dbReference>
<dbReference type="Proteomes" id="UP000215181">
    <property type="component" value="Unassembled WGS sequence"/>
</dbReference>
<protein>
    <submittedName>
        <fullName evidence="1">Uncharacterized protein</fullName>
    </submittedName>
</protein>
<dbReference type="OrthoDB" id="6938975at2"/>
<name>A0A235ETV3_9RHOO</name>
<sequence>MLTLRRHAVIIHTPTGVPAGYPTWFDFAVANMELPASCAGARTDEDLAAQRLAIRDAARTELNILRRQ</sequence>
<organism evidence="1 2">
    <name type="scientific">Thauera propionica</name>
    <dbReference type="NCBI Taxonomy" id="2019431"/>
    <lineage>
        <taxon>Bacteria</taxon>
        <taxon>Pseudomonadati</taxon>
        <taxon>Pseudomonadota</taxon>
        <taxon>Betaproteobacteria</taxon>
        <taxon>Rhodocyclales</taxon>
        <taxon>Zoogloeaceae</taxon>
        <taxon>Thauera</taxon>
    </lineage>
</organism>